<comment type="similarity">
    <text evidence="1">Belongs to the aspartate/glutamate racemases family.</text>
</comment>
<dbReference type="SUPFAM" id="SSF53681">
    <property type="entry name" value="Aspartate/glutamate racemase"/>
    <property type="match status" value="2"/>
</dbReference>
<dbReference type="Gene3D" id="3.40.50.1860">
    <property type="match status" value="2"/>
</dbReference>
<dbReference type="PANTHER" id="PTHR21198:SF7">
    <property type="entry name" value="ASPARTATE-GLUTAMATE RACEMASE FAMILY"/>
    <property type="match status" value="1"/>
</dbReference>
<dbReference type="InterPro" id="IPR015942">
    <property type="entry name" value="Asp/Glu/hydantoin_racemase"/>
</dbReference>
<sequence>MKTLGLIGGTGWVSTVDYYKLINELVNEKLGGVHAAKLILYSLNFGEIKSLLDINDWDSISRIYIDIAIKLKQAGADCIILAANTPHLIADKIKQAVQLPFIHIAEATAKAIKETGIKKVALLGTRFTMENSFYTDALAAKGISTLVPNEAERNYIHNSILNEMVKDVFTEASKATHIEIINRLISEGAEGVVYACTEIPILLKNTSIAVTTFDTTLIHAKAAVAFALD</sequence>
<reference evidence="3 4" key="1">
    <citation type="submission" date="2016-04" db="EMBL/GenBank/DDBJ databases">
        <authorList>
            <person name="Chen L."/>
            <person name="Zhuang W."/>
            <person name="Wang G."/>
        </authorList>
    </citation>
    <scope>NUCLEOTIDE SEQUENCE [LARGE SCALE GENOMIC DNA]</scope>
    <source>
        <strain evidence="4">GR20</strain>
    </source>
</reference>
<dbReference type="NCBIfam" id="TIGR00035">
    <property type="entry name" value="asp_race"/>
    <property type="match status" value="1"/>
</dbReference>
<evidence type="ECO:0000313" key="4">
    <source>
        <dbReference type="Proteomes" id="UP000192277"/>
    </source>
</evidence>
<proteinExistence type="inferred from homology"/>
<evidence type="ECO:0000256" key="1">
    <source>
        <dbReference type="ARBA" id="ARBA00007847"/>
    </source>
</evidence>
<evidence type="ECO:0000256" key="2">
    <source>
        <dbReference type="ARBA" id="ARBA00023235"/>
    </source>
</evidence>
<dbReference type="RefSeq" id="WP_014221583.1">
    <property type="nucleotide sequence ID" value="NZ_LWBO01000012.1"/>
</dbReference>
<dbReference type="PANTHER" id="PTHR21198">
    <property type="entry name" value="GLUTAMATE RACEMASE"/>
    <property type="match status" value="1"/>
</dbReference>
<name>A0ABX3NVW2_9BACT</name>
<comment type="caution">
    <text evidence="3">The sequence shown here is derived from an EMBL/GenBank/DDBJ whole genome shotgun (WGS) entry which is preliminary data.</text>
</comment>
<gene>
    <name evidence="3" type="ORF">A4D02_06630</name>
</gene>
<dbReference type="InterPro" id="IPR004380">
    <property type="entry name" value="Asp_race"/>
</dbReference>
<protein>
    <submittedName>
        <fullName evidence="3">Aspartate racemase</fullName>
    </submittedName>
</protein>
<keyword evidence="2" id="KW-0413">Isomerase</keyword>
<evidence type="ECO:0000313" key="3">
    <source>
        <dbReference type="EMBL" id="OQP48386.1"/>
    </source>
</evidence>
<keyword evidence="4" id="KW-1185">Reference proteome</keyword>
<dbReference type="InterPro" id="IPR001920">
    <property type="entry name" value="Asp/Glu_race"/>
</dbReference>
<accession>A0ABX3NVW2</accession>
<dbReference type="EMBL" id="LWBO01000012">
    <property type="protein sequence ID" value="OQP48386.1"/>
    <property type="molecule type" value="Genomic_DNA"/>
</dbReference>
<dbReference type="Proteomes" id="UP000192277">
    <property type="component" value="Unassembled WGS sequence"/>
</dbReference>
<organism evidence="3 4">
    <name type="scientific">Niastella koreensis</name>
    <dbReference type="NCBI Taxonomy" id="354356"/>
    <lineage>
        <taxon>Bacteria</taxon>
        <taxon>Pseudomonadati</taxon>
        <taxon>Bacteroidota</taxon>
        <taxon>Chitinophagia</taxon>
        <taxon>Chitinophagales</taxon>
        <taxon>Chitinophagaceae</taxon>
        <taxon>Niastella</taxon>
    </lineage>
</organism>
<dbReference type="Pfam" id="PF01177">
    <property type="entry name" value="Asp_Glu_race"/>
    <property type="match status" value="1"/>
</dbReference>